<dbReference type="GO" id="GO:0043531">
    <property type="term" value="F:ADP binding"/>
    <property type="evidence" value="ECO:0007669"/>
    <property type="project" value="InterPro"/>
</dbReference>
<feature type="domain" description="NB-ARC" evidence="1">
    <location>
        <begin position="11"/>
        <end position="89"/>
    </location>
</feature>
<protein>
    <recommendedName>
        <fullName evidence="1">NB-ARC domain-containing protein</fullName>
    </recommendedName>
</protein>
<dbReference type="Proteomes" id="UP000828251">
    <property type="component" value="Unassembled WGS sequence"/>
</dbReference>
<keyword evidence="3" id="KW-1185">Reference proteome</keyword>
<dbReference type="Gene3D" id="3.40.50.300">
    <property type="entry name" value="P-loop containing nucleotide triphosphate hydrolases"/>
    <property type="match status" value="1"/>
</dbReference>
<dbReference type="InterPro" id="IPR027417">
    <property type="entry name" value="P-loop_NTPase"/>
</dbReference>
<dbReference type="SUPFAM" id="SSF52540">
    <property type="entry name" value="P-loop containing nucleoside triphosphate hydrolases"/>
    <property type="match status" value="1"/>
</dbReference>
<accession>A0A9D3VFJ2</accession>
<dbReference type="InterPro" id="IPR002182">
    <property type="entry name" value="NB-ARC"/>
</dbReference>
<evidence type="ECO:0000313" key="3">
    <source>
        <dbReference type="Proteomes" id="UP000828251"/>
    </source>
</evidence>
<dbReference type="EMBL" id="JAIQCV010000007">
    <property type="protein sequence ID" value="KAH1081587.1"/>
    <property type="molecule type" value="Genomic_DNA"/>
</dbReference>
<comment type="caution">
    <text evidence="2">The sequence shown here is derived from an EMBL/GenBank/DDBJ whole genome shotgun (WGS) entry which is preliminary data.</text>
</comment>
<evidence type="ECO:0000259" key="1">
    <source>
        <dbReference type="Pfam" id="PF00931"/>
    </source>
</evidence>
<dbReference type="Pfam" id="PF00931">
    <property type="entry name" value="NB-ARC"/>
    <property type="match status" value="1"/>
</dbReference>
<dbReference type="AlphaFoldDB" id="A0A9D3VFJ2"/>
<evidence type="ECO:0000313" key="2">
    <source>
        <dbReference type="EMBL" id="KAH1081587.1"/>
    </source>
</evidence>
<organism evidence="2 3">
    <name type="scientific">Gossypium stocksii</name>
    <dbReference type="NCBI Taxonomy" id="47602"/>
    <lineage>
        <taxon>Eukaryota</taxon>
        <taxon>Viridiplantae</taxon>
        <taxon>Streptophyta</taxon>
        <taxon>Embryophyta</taxon>
        <taxon>Tracheophyta</taxon>
        <taxon>Spermatophyta</taxon>
        <taxon>Magnoliopsida</taxon>
        <taxon>eudicotyledons</taxon>
        <taxon>Gunneridae</taxon>
        <taxon>Pentapetalae</taxon>
        <taxon>rosids</taxon>
        <taxon>malvids</taxon>
        <taxon>Malvales</taxon>
        <taxon>Malvaceae</taxon>
        <taxon>Malvoideae</taxon>
        <taxon>Gossypium</taxon>
    </lineage>
</organism>
<dbReference type="OrthoDB" id="999435at2759"/>
<sequence>MSLLPEDGVETLRAGMLSEILSEKDRFVLILDDVYERFSLKKVGILESFEGKLVLTSRSLDVCRQMYCQVVKMGPLLKEDAWTLFSDKLNTDGARNPSSSSVSSAAVARYEHGRWICGIERNIDKCNTV</sequence>
<gene>
    <name evidence="2" type="ORF">J1N35_021348</name>
</gene>
<name>A0A9D3VFJ2_9ROSI</name>
<reference evidence="2 3" key="1">
    <citation type="journal article" date="2021" name="Plant Biotechnol. J.">
        <title>Multi-omics assisted identification of the key and species-specific regulatory components of drought-tolerant mechanisms in Gossypium stocksii.</title>
        <authorList>
            <person name="Yu D."/>
            <person name="Ke L."/>
            <person name="Zhang D."/>
            <person name="Wu Y."/>
            <person name="Sun Y."/>
            <person name="Mei J."/>
            <person name="Sun J."/>
            <person name="Sun Y."/>
        </authorList>
    </citation>
    <scope>NUCLEOTIDE SEQUENCE [LARGE SCALE GENOMIC DNA]</scope>
    <source>
        <strain evidence="3">cv. E1</strain>
        <tissue evidence="2">Leaf</tissue>
    </source>
</reference>
<proteinExistence type="predicted"/>